<evidence type="ECO:0000259" key="6">
    <source>
        <dbReference type="PROSITE" id="PS51900"/>
    </source>
</evidence>
<dbReference type="GO" id="GO:0003677">
    <property type="term" value="F:DNA binding"/>
    <property type="evidence" value="ECO:0007669"/>
    <property type="project" value="UniProtKB-UniRule"/>
</dbReference>
<keyword evidence="5" id="KW-0175">Coiled coil</keyword>
<dbReference type="GO" id="GO:0015074">
    <property type="term" value="P:DNA integration"/>
    <property type="evidence" value="ECO:0007669"/>
    <property type="project" value="UniProtKB-KW"/>
</dbReference>
<organism evidence="7 8">
    <name type="scientific">Phyllobacterium zundukense</name>
    <dbReference type="NCBI Taxonomy" id="1867719"/>
    <lineage>
        <taxon>Bacteria</taxon>
        <taxon>Pseudomonadati</taxon>
        <taxon>Pseudomonadota</taxon>
        <taxon>Alphaproteobacteria</taxon>
        <taxon>Hyphomicrobiales</taxon>
        <taxon>Phyllobacteriaceae</taxon>
        <taxon>Phyllobacterium</taxon>
    </lineage>
</organism>
<dbReference type="GO" id="GO:0006310">
    <property type="term" value="P:DNA recombination"/>
    <property type="evidence" value="ECO:0007669"/>
    <property type="project" value="UniProtKB-KW"/>
</dbReference>
<dbReference type="Gene3D" id="1.10.150.130">
    <property type="match status" value="1"/>
</dbReference>
<keyword evidence="3" id="KW-0233">DNA recombination</keyword>
<name>A0A2N9W444_9HYPH</name>
<dbReference type="EMBL" id="MZMT01000003">
    <property type="protein sequence ID" value="PIO46512.1"/>
    <property type="molecule type" value="Genomic_DNA"/>
</dbReference>
<dbReference type="InterPro" id="IPR011010">
    <property type="entry name" value="DNA_brk_join_enz"/>
</dbReference>
<keyword evidence="1" id="KW-0229">DNA integration</keyword>
<gene>
    <name evidence="7" type="ORF">B5P45_01555</name>
</gene>
<feature type="coiled-coil region" evidence="5">
    <location>
        <begin position="48"/>
        <end position="75"/>
    </location>
</feature>
<comment type="caution">
    <text evidence="7">The sequence shown here is derived from an EMBL/GenBank/DDBJ whole genome shotgun (WGS) entry which is preliminary data.</text>
</comment>
<sequence>MAITGNISRRKGTVNYQARLRVPADLVDVVRRSELTKSLGTSDYREAKKKARAVIDAWEREFEDLRERRTFTETDMRAAVSEHYRRELERDHDERMRRPSPEQIETAKQAMISDAQRTGLDINDPFAVMDASLDFMVLKDRAKTDAYNRSVRVDVLQQHLTTGETALIQYAADEFIARHKLIIERDSPAYKEMCHRLLRGEIEFLKRTFERDRGDYSGVPSDPILSDTNLAPLDNTSFEAIIKEQERLSENGLGGGRKSPRTFTKYRTQVEGFAKWRGSSRAATVTKEEVEQWRDHLLTTDQRKTVRDKVATVRAVLNWGLKQSNGKLFPKGFPLEHLDLPIAEATDSAKKTYTIAQAQKVLKAARAQTLPHFRWLPWLAAYSGARIGELIQLEKDDIFNIGDDWYFQIRVGGDRTTKTMKGRKVPIHPAIVKEGFLLFVNAAPKGRLFTHVRVEQNTRDWIREKVMTGRKENSPAPNHGFRHLFEDLRFGKLSQEAAYYITGRAMAGSGALYGKSDAMLPALAEEMRKFPVIL</sequence>
<evidence type="ECO:0000313" key="7">
    <source>
        <dbReference type="EMBL" id="PIO46512.1"/>
    </source>
</evidence>
<dbReference type="Proteomes" id="UP000232163">
    <property type="component" value="Unassembled WGS sequence"/>
</dbReference>
<evidence type="ECO:0000256" key="1">
    <source>
        <dbReference type="ARBA" id="ARBA00022908"/>
    </source>
</evidence>
<dbReference type="AlphaFoldDB" id="A0A2N9W444"/>
<protein>
    <recommendedName>
        <fullName evidence="6">Core-binding (CB) domain-containing protein</fullName>
    </recommendedName>
</protein>
<dbReference type="RefSeq" id="WP_099999338.1">
    <property type="nucleotide sequence ID" value="NZ_CP017940.1"/>
</dbReference>
<dbReference type="InterPro" id="IPR044068">
    <property type="entry name" value="CB"/>
</dbReference>
<dbReference type="Pfam" id="PF20172">
    <property type="entry name" value="DUF6538"/>
    <property type="match status" value="1"/>
</dbReference>
<evidence type="ECO:0000256" key="3">
    <source>
        <dbReference type="ARBA" id="ARBA00023172"/>
    </source>
</evidence>
<dbReference type="InterPro" id="IPR046668">
    <property type="entry name" value="DUF6538"/>
</dbReference>
<evidence type="ECO:0000256" key="2">
    <source>
        <dbReference type="ARBA" id="ARBA00023125"/>
    </source>
</evidence>
<dbReference type="PANTHER" id="PTHR30349:SF64">
    <property type="entry name" value="PROPHAGE INTEGRASE INTD-RELATED"/>
    <property type="match status" value="1"/>
</dbReference>
<keyword evidence="8" id="KW-1185">Reference proteome</keyword>
<evidence type="ECO:0000256" key="5">
    <source>
        <dbReference type="SAM" id="Coils"/>
    </source>
</evidence>
<dbReference type="PROSITE" id="PS51900">
    <property type="entry name" value="CB"/>
    <property type="match status" value="1"/>
</dbReference>
<keyword evidence="2 4" id="KW-0238">DNA-binding</keyword>
<dbReference type="KEGG" id="pht:BLM14_10520"/>
<dbReference type="Gene3D" id="1.10.443.10">
    <property type="entry name" value="Intergrase catalytic core"/>
    <property type="match status" value="1"/>
</dbReference>
<dbReference type="SUPFAM" id="SSF56349">
    <property type="entry name" value="DNA breaking-rejoining enzymes"/>
    <property type="match status" value="1"/>
</dbReference>
<accession>A0A2N9W444</accession>
<dbReference type="InterPro" id="IPR010998">
    <property type="entry name" value="Integrase_recombinase_N"/>
</dbReference>
<evidence type="ECO:0000256" key="4">
    <source>
        <dbReference type="PROSITE-ProRule" id="PRU01248"/>
    </source>
</evidence>
<reference evidence="7 8" key="1">
    <citation type="journal article" date="2017" name="Int J Environ Stud">
        <title>Does the Miocene-Pliocene relict legume Oxytropis triphylla form nitrogen-fixing nodules with a combination of bacterial strains?</title>
        <authorList>
            <person name="Safronova V."/>
            <person name="Belimov A."/>
            <person name="Sazanova A."/>
            <person name="Kuznetsova I."/>
            <person name="Popova J."/>
            <person name="Andronov E."/>
            <person name="Verkhozina A."/>
            <person name="Tikhonovich I."/>
        </authorList>
    </citation>
    <scope>NUCLEOTIDE SEQUENCE [LARGE SCALE GENOMIC DNA]</scope>
    <source>
        <strain evidence="7 8">Tri-38</strain>
    </source>
</reference>
<dbReference type="InterPro" id="IPR050090">
    <property type="entry name" value="Tyrosine_recombinase_XerCD"/>
</dbReference>
<evidence type="ECO:0000313" key="8">
    <source>
        <dbReference type="Proteomes" id="UP000232163"/>
    </source>
</evidence>
<feature type="domain" description="Core-binding (CB)" evidence="6">
    <location>
        <begin position="235"/>
        <end position="321"/>
    </location>
</feature>
<proteinExistence type="predicted"/>
<dbReference type="InterPro" id="IPR013762">
    <property type="entry name" value="Integrase-like_cat_sf"/>
</dbReference>
<dbReference type="PANTHER" id="PTHR30349">
    <property type="entry name" value="PHAGE INTEGRASE-RELATED"/>
    <property type="match status" value="1"/>
</dbReference>
<dbReference type="OrthoDB" id="9784724at2"/>